<sequence length="154" mass="17382">MIIYRKEVLCFVLIAGVALILDQWIKRLILGGLRYESEVISIVYALNKGVAFSMLSFLGESLKWIQCVLVFLLTYVFLASQDLLSRYYIAFALLVGAGVANLSDRFVYGGVVDYIYWHYGFEFAIFNFADICINLGIALLLLLILCSKKKVANV</sequence>
<dbReference type="GO" id="GO:0006508">
    <property type="term" value="P:proteolysis"/>
    <property type="evidence" value="ECO:0007669"/>
    <property type="project" value="UniProtKB-KW"/>
</dbReference>
<dbReference type="Pfam" id="PF01252">
    <property type="entry name" value="Peptidase_A8"/>
    <property type="match status" value="1"/>
</dbReference>
<feature type="transmembrane region" description="Helical" evidence="9">
    <location>
        <begin position="62"/>
        <end position="80"/>
    </location>
</feature>
<dbReference type="EMBL" id="CP016503">
    <property type="protein sequence ID" value="ANV98736.1"/>
    <property type="molecule type" value="Genomic_DNA"/>
</dbReference>
<keyword evidence="3 9" id="KW-0645">Protease</keyword>
<feature type="active site" evidence="9">
    <location>
        <position position="113"/>
    </location>
</feature>
<dbReference type="KEGG" id="het:BBW65_02280"/>
<keyword evidence="6 9" id="KW-0378">Hydrolase</keyword>
<dbReference type="NCBIfam" id="TIGR00077">
    <property type="entry name" value="lspA"/>
    <property type="match status" value="1"/>
</dbReference>
<accession>A0A1B1U7L1</accession>
<dbReference type="GO" id="GO:0005886">
    <property type="term" value="C:plasma membrane"/>
    <property type="evidence" value="ECO:0007669"/>
    <property type="project" value="UniProtKB-SubCell"/>
</dbReference>
<evidence type="ECO:0000256" key="9">
    <source>
        <dbReference type="HAMAP-Rule" id="MF_00161"/>
    </source>
</evidence>
<comment type="subcellular location">
    <subcellularLocation>
        <location evidence="9">Cell membrane</location>
        <topology evidence="9">Multi-pass membrane protein</topology>
    </subcellularLocation>
</comment>
<evidence type="ECO:0000256" key="8">
    <source>
        <dbReference type="ARBA" id="ARBA00023136"/>
    </source>
</evidence>
<name>A0A1B1U7L1_9HELI</name>
<comment type="pathway">
    <text evidence="9">Protein modification; lipoprotein biosynthesis (signal peptide cleavage).</text>
</comment>
<comment type="function">
    <text evidence="9">This protein specifically catalyzes the removal of signal peptides from prolipoproteins.</text>
</comment>
<evidence type="ECO:0000256" key="1">
    <source>
        <dbReference type="ARBA" id="ARBA00006139"/>
    </source>
</evidence>
<dbReference type="PRINTS" id="PR00781">
    <property type="entry name" value="LIPOSIGPTASE"/>
</dbReference>
<comment type="catalytic activity">
    <reaction evidence="9">
        <text>Release of signal peptides from bacterial membrane prolipoproteins. Hydrolyzes -Xaa-Yaa-Zaa-|-(S,diacylglyceryl)Cys-, in which Xaa is hydrophobic (preferably Leu), and Yaa (Ala or Ser) and Zaa (Gly or Ala) have small, neutral side chains.</text>
        <dbReference type="EC" id="3.4.23.36"/>
    </reaction>
</comment>
<keyword evidence="12" id="KW-1185">Reference proteome</keyword>
<evidence type="ECO:0000256" key="4">
    <source>
        <dbReference type="ARBA" id="ARBA00022692"/>
    </source>
</evidence>
<evidence type="ECO:0000313" key="11">
    <source>
        <dbReference type="EMBL" id="ANV98736.1"/>
    </source>
</evidence>
<protein>
    <recommendedName>
        <fullName evidence="9">Lipoprotein signal peptidase</fullName>
        <ecNumber evidence="9">3.4.23.36</ecNumber>
    </recommendedName>
    <alternativeName>
        <fullName evidence="9">Prolipoprotein signal peptidase</fullName>
    </alternativeName>
    <alternativeName>
        <fullName evidence="9">Signal peptidase II</fullName>
        <shortName evidence="9">SPase II</shortName>
    </alternativeName>
</protein>
<evidence type="ECO:0000256" key="2">
    <source>
        <dbReference type="ARBA" id="ARBA00022475"/>
    </source>
</evidence>
<gene>
    <name evidence="9" type="primary">lspA</name>
    <name evidence="11" type="ORF">BBW65_02280</name>
</gene>
<proteinExistence type="inferred from homology"/>
<keyword evidence="4 9" id="KW-0812">Transmembrane</keyword>
<keyword evidence="7 9" id="KW-1133">Transmembrane helix</keyword>
<keyword evidence="2 9" id="KW-1003">Cell membrane</keyword>
<dbReference type="STRING" id="222136.BBW65_02280"/>
<dbReference type="GO" id="GO:0004190">
    <property type="term" value="F:aspartic-type endopeptidase activity"/>
    <property type="evidence" value="ECO:0007669"/>
    <property type="project" value="UniProtKB-UniRule"/>
</dbReference>
<dbReference type="AlphaFoldDB" id="A0A1B1U7L1"/>
<dbReference type="HAMAP" id="MF_00161">
    <property type="entry name" value="LspA"/>
    <property type="match status" value="1"/>
</dbReference>
<reference evidence="12" key="1">
    <citation type="submission" date="2016-07" db="EMBL/GenBank/DDBJ databases">
        <authorList>
            <person name="Florea S."/>
            <person name="Webb J.S."/>
            <person name="Jaromczyk J."/>
            <person name="Schardl C.L."/>
        </authorList>
    </citation>
    <scope>NUCLEOTIDE SEQUENCE [LARGE SCALE GENOMIC DNA]</scope>
    <source>
        <strain evidence="12">MIT 01-6242</strain>
    </source>
</reference>
<dbReference type="Proteomes" id="UP000092884">
    <property type="component" value="Chromosome"/>
</dbReference>
<organism evidence="11 12">
    <name type="scientific">Helicobacter enhydrae</name>
    <dbReference type="NCBI Taxonomy" id="222136"/>
    <lineage>
        <taxon>Bacteria</taxon>
        <taxon>Pseudomonadati</taxon>
        <taxon>Campylobacterota</taxon>
        <taxon>Epsilonproteobacteria</taxon>
        <taxon>Campylobacterales</taxon>
        <taxon>Helicobacteraceae</taxon>
        <taxon>Helicobacter</taxon>
    </lineage>
</organism>
<feature type="transmembrane region" description="Helical" evidence="9">
    <location>
        <begin position="123"/>
        <end position="146"/>
    </location>
</feature>
<comment type="similarity">
    <text evidence="1 9 10">Belongs to the peptidase A8 family.</text>
</comment>
<evidence type="ECO:0000256" key="3">
    <source>
        <dbReference type="ARBA" id="ARBA00022670"/>
    </source>
</evidence>
<keyword evidence="8 9" id="KW-0472">Membrane</keyword>
<feature type="transmembrane region" description="Helical" evidence="9">
    <location>
        <begin position="7"/>
        <end position="25"/>
    </location>
</feature>
<dbReference type="PANTHER" id="PTHR33695:SF1">
    <property type="entry name" value="LIPOPROTEIN SIGNAL PEPTIDASE"/>
    <property type="match status" value="1"/>
</dbReference>
<dbReference type="InterPro" id="IPR001872">
    <property type="entry name" value="Peptidase_A8"/>
</dbReference>
<evidence type="ECO:0000313" key="12">
    <source>
        <dbReference type="Proteomes" id="UP000092884"/>
    </source>
</evidence>
<evidence type="ECO:0000256" key="7">
    <source>
        <dbReference type="ARBA" id="ARBA00022989"/>
    </source>
</evidence>
<evidence type="ECO:0000256" key="6">
    <source>
        <dbReference type="ARBA" id="ARBA00022801"/>
    </source>
</evidence>
<feature type="transmembrane region" description="Helical" evidence="9">
    <location>
        <begin position="87"/>
        <end position="103"/>
    </location>
</feature>
<dbReference type="UniPathway" id="UPA00665"/>
<evidence type="ECO:0000256" key="10">
    <source>
        <dbReference type="RuleBase" id="RU004181"/>
    </source>
</evidence>
<dbReference type="EC" id="3.4.23.36" evidence="9"/>
<evidence type="ECO:0000256" key="5">
    <source>
        <dbReference type="ARBA" id="ARBA00022750"/>
    </source>
</evidence>
<dbReference type="PANTHER" id="PTHR33695">
    <property type="entry name" value="LIPOPROTEIN SIGNAL PEPTIDASE"/>
    <property type="match status" value="1"/>
</dbReference>
<feature type="active site" evidence="9">
    <location>
        <position position="130"/>
    </location>
</feature>
<keyword evidence="5 9" id="KW-0064">Aspartyl protease</keyword>